<keyword evidence="6" id="KW-0963">Cytoplasm</keyword>
<dbReference type="InterPro" id="IPR013960">
    <property type="entry name" value="DASH_Duo1"/>
</dbReference>
<sequence>MAQNGVTPEKLDSLSLSDTELDDTEDLFASPSVPSKKSKPGEKTQALQTQPPAQPPDSEEDTFAAHEASLRRELSSLRTMNQVVSGVIESLQKAKSNMETVSATVNNASTLLNTWTRILSQTEHNQRLILNPNWQGASQDIADGENDEILRRQEKERRREEEIRREEAREREREEEQRRRMTEGTTKGPRGRGRGVGRGMGRGASSAYVGVGGQGGVRGAARGGTTTPRRVVTGTGRGLISGRSRGRGAA</sequence>
<evidence type="ECO:0000256" key="14">
    <source>
        <dbReference type="ARBA" id="ARBA00023242"/>
    </source>
</evidence>
<dbReference type="Proteomes" id="UP001590950">
    <property type="component" value="Unassembled WGS sequence"/>
</dbReference>
<comment type="subcellular location">
    <subcellularLocation>
        <location evidence="3">Chromosome</location>
        <location evidence="3">Centromere</location>
        <location evidence="3">Kinetochore</location>
    </subcellularLocation>
    <subcellularLocation>
        <location evidence="2">Cytoplasm</location>
        <location evidence="2">Cytoskeleton</location>
        <location evidence="2">Spindle</location>
    </subcellularLocation>
    <subcellularLocation>
        <location evidence="1">Nucleus</location>
    </subcellularLocation>
</comment>
<evidence type="ECO:0000256" key="12">
    <source>
        <dbReference type="ARBA" id="ARBA00023054"/>
    </source>
</evidence>
<keyword evidence="5" id="KW-0158">Chromosome</keyword>
<comment type="caution">
    <text evidence="20">The sequence shown here is derived from an EMBL/GenBank/DDBJ whole genome shotgun (WGS) entry which is preliminary data.</text>
</comment>
<keyword evidence="11" id="KW-0995">Kinetochore</keyword>
<keyword evidence="13" id="KW-0206">Cytoskeleton</keyword>
<gene>
    <name evidence="20" type="ORF">N7G274_001705</name>
</gene>
<evidence type="ECO:0000256" key="13">
    <source>
        <dbReference type="ARBA" id="ARBA00023212"/>
    </source>
</evidence>
<feature type="compositionally biased region" description="Basic and acidic residues" evidence="19">
    <location>
        <begin position="155"/>
        <end position="182"/>
    </location>
</feature>
<keyword evidence="9" id="KW-0498">Mitosis</keyword>
<feature type="compositionally biased region" description="Gly residues" evidence="19">
    <location>
        <begin position="210"/>
        <end position="222"/>
    </location>
</feature>
<dbReference type="EMBL" id="JBEFKJ010000004">
    <property type="protein sequence ID" value="KAL2046258.1"/>
    <property type="molecule type" value="Genomic_DNA"/>
</dbReference>
<evidence type="ECO:0000256" key="8">
    <source>
        <dbReference type="ARBA" id="ARBA00022701"/>
    </source>
</evidence>
<evidence type="ECO:0000256" key="19">
    <source>
        <dbReference type="SAM" id="MobiDB-lite"/>
    </source>
</evidence>
<evidence type="ECO:0000256" key="18">
    <source>
        <dbReference type="ARBA" id="ARBA00044358"/>
    </source>
</evidence>
<evidence type="ECO:0000256" key="1">
    <source>
        <dbReference type="ARBA" id="ARBA00004123"/>
    </source>
</evidence>
<accession>A0ABR4AKG1</accession>
<dbReference type="Pfam" id="PF08651">
    <property type="entry name" value="DASH_Duo1"/>
    <property type="match status" value="1"/>
</dbReference>
<evidence type="ECO:0000256" key="6">
    <source>
        <dbReference type="ARBA" id="ARBA00022490"/>
    </source>
</evidence>
<keyword evidence="14" id="KW-0539">Nucleus</keyword>
<evidence type="ECO:0000313" key="21">
    <source>
        <dbReference type="Proteomes" id="UP001590950"/>
    </source>
</evidence>
<evidence type="ECO:0000256" key="16">
    <source>
        <dbReference type="ARBA" id="ARBA00023328"/>
    </source>
</evidence>
<evidence type="ECO:0000256" key="15">
    <source>
        <dbReference type="ARBA" id="ARBA00023306"/>
    </source>
</evidence>
<keyword evidence="21" id="KW-1185">Reference proteome</keyword>
<proteinExistence type="inferred from homology"/>
<feature type="region of interest" description="Disordered" evidence="19">
    <location>
        <begin position="155"/>
        <end position="250"/>
    </location>
</feature>
<evidence type="ECO:0000256" key="17">
    <source>
        <dbReference type="ARBA" id="ARBA00044152"/>
    </source>
</evidence>
<name>A0ABR4AKG1_9LECA</name>
<evidence type="ECO:0000256" key="7">
    <source>
        <dbReference type="ARBA" id="ARBA00022618"/>
    </source>
</evidence>
<keyword evidence="15" id="KW-0131">Cell cycle</keyword>
<dbReference type="PANTHER" id="PTHR28216:SF1">
    <property type="entry name" value="DASH COMPLEX SUBUNIT DUO1"/>
    <property type="match status" value="1"/>
</dbReference>
<feature type="compositionally biased region" description="Low complexity" evidence="19">
    <location>
        <begin position="223"/>
        <end position="250"/>
    </location>
</feature>
<evidence type="ECO:0000256" key="9">
    <source>
        <dbReference type="ARBA" id="ARBA00022776"/>
    </source>
</evidence>
<evidence type="ECO:0000256" key="3">
    <source>
        <dbReference type="ARBA" id="ARBA00004629"/>
    </source>
</evidence>
<evidence type="ECO:0000256" key="11">
    <source>
        <dbReference type="ARBA" id="ARBA00022838"/>
    </source>
</evidence>
<reference evidence="20 21" key="1">
    <citation type="submission" date="2024-09" db="EMBL/GenBank/DDBJ databases">
        <title>Rethinking Asexuality: The Enigmatic Case of Functional Sexual Genes in Lepraria (Stereocaulaceae).</title>
        <authorList>
            <person name="Doellman M."/>
            <person name="Sun Y."/>
            <person name="Barcenas-Pena A."/>
            <person name="Lumbsch H.T."/>
            <person name="Grewe F."/>
        </authorList>
    </citation>
    <scope>NUCLEOTIDE SEQUENCE [LARGE SCALE GENOMIC DNA]</scope>
    <source>
        <strain evidence="20 21">Mercado 3170</strain>
    </source>
</reference>
<evidence type="ECO:0000313" key="20">
    <source>
        <dbReference type="EMBL" id="KAL2046258.1"/>
    </source>
</evidence>
<dbReference type="PANTHER" id="PTHR28216">
    <property type="entry name" value="DASH COMPLEX SUBUNIT DUO1"/>
    <property type="match status" value="1"/>
</dbReference>
<feature type="region of interest" description="Disordered" evidence="19">
    <location>
        <begin position="1"/>
        <end position="62"/>
    </location>
</feature>
<comment type="similarity">
    <text evidence="4">Belongs to the DASH complex DUO1 family.</text>
</comment>
<evidence type="ECO:0000256" key="10">
    <source>
        <dbReference type="ARBA" id="ARBA00022829"/>
    </source>
</evidence>
<organism evidence="20 21">
    <name type="scientific">Stereocaulon virgatum</name>
    <dbReference type="NCBI Taxonomy" id="373712"/>
    <lineage>
        <taxon>Eukaryota</taxon>
        <taxon>Fungi</taxon>
        <taxon>Dikarya</taxon>
        <taxon>Ascomycota</taxon>
        <taxon>Pezizomycotina</taxon>
        <taxon>Lecanoromycetes</taxon>
        <taxon>OSLEUM clade</taxon>
        <taxon>Lecanoromycetidae</taxon>
        <taxon>Lecanorales</taxon>
        <taxon>Lecanorineae</taxon>
        <taxon>Stereocaulaceae</taxon>
        <taxon>Stereocaulon</taxon>
    </lineage>
</organism>
<keyword evidence="12" id="KW-0175">Coiled coil</keyword>
<keyword evidence="7" id="KW-0132">Cell division</keyword>
<evidence type="ECO:0000256" key="4">
    <source>
        <dbReference type="ARBA" id="ARBA00005366"/>
    </source>
</evidence>
<protein>
    <recommendedName>
        <fullName evidence="17">DASH complex subunit DUO1</fullName>
    </recommendedName>
    <alternativeName>
        <fullName evidence="18">Outer kinetochore protein DUO1</fullName>
    </alternativeName>
</protein>
<evidence type="ECO:0000256" key="5">
    <source>
        <dbReference type="ARBA" id="ARBA00022454"/>
    </source>
</evidence>
<keyword evidence="16" id="KW-0137">Centromere</keyword>
<keyword evidence="8" id="KW-0493">Microtubule</keyword>
<evidence type="ECO:0000256" key="2">
    <source>
        <dbReference type="ARBA" id="ARBA00004186"/>
    </source>
</evidence>
<keyword evidence="10" id="KW-0159">Chromosome partition</keyword>